<dbReference type="EMBL" id="JAYRBN010000041">
    <property type="protein sequence ID" value="KAL2745684.1"/>
    <property type="molecule type" value="Genomic_DNA"/>
</dbReference>
<protein>
    <submittedName>
        <fullName evidence="2">Uncharacterized protein</fullName>
    </submittedName>
</protein>
<evidence type="ECO:0000313" key="3">
    <source>
        <dbReference type="Proteomes" id="UP001607303"/>
    </source>
</evidence>
<reference evidence="2 3" key="1">
    <citation type="journal article" date="2024" name="Ann. Entomol. Soc. Am.">
        <title>Genomic analyses of the southern and eastern yellowjacket wasps (Hymenoptera: Vespidae) reveal evolutionary signatures of social life.</title>
        <authorList>
            <person name="Catto M.A."/>
            <person name="Caine P.B."/>
            <person name="Orr S.E."/>
            <person name="Hunt B.G."/>
            <person name="Goodisman M.A.D."/>
        </authorList>
    </citation>
    <scope>NUCLEOTIDE SEQUENCE [LARGE SCALE GENOMIC DNA]</scope>
    <source>
        <strain evidence="2">232</strain>
        <tissue evidence="2">Head and thorax</tissue>
    </source>
</reference>
<feature type="region of interest" description="Disordered" evidence="1">
    <location>
        <begin position="62"/>
        <end position="105"/>
    </location>
</feature>
<gene>
    <name evidence="2" type="ORF">V1477_006075</name>
</gene>
<evidence type="ECO:0000256" key="1">
    <source>
        <dbReference type="SAM" id="MobiDB-lite"/>
    </source>
</evidence>
<dbReference type="Proteomes" id="UP001607303">
    <property type="component" value="Unassembled WGS sequence"/>
</dbReference>
<accession>A0ABD2CLJ2</accession>
<keyword evidence="3" id="KW-1185">Reference proteome</keyword>
<name>A0ABD2CLJ2_VESMC</name>
<dbReference type="AlphaFoldDB" id="A0ABD2CLJ2"/>
<sequence>MELDFRIEMWNVGFEVPRKSNAKYYLLVCPLLSAMLIARQWRQQEEHLCIYRILEREMQGSHNELVEEEKEEEDEDEEEEDEDEKEKEQEKEEYEEEEEEEPYKRSLKLTIGRSYGTYGVLAGCNNNNAAIALKPVITFLFITHRIIISHIIDRSENLYLRFTRIDQIRINN</sequence>
<comment type="caution">
    <text evidence="2">The sequence shown here is derived from an EMBL/GenBank/DDBJ whole genome shotgun (WGS) entry which is preliminary data.</text>
</comment>
<organism evidence="2 3">
    <name type="scientific">Vespula maculifrons</name>
    <name type="common">Eastern yellow jacket</name>
    <name type="synonym">Wasp</name>
    <dbReference type="NCBI Taxonomy" id="7453"/>
    <lineage>
        <taxon>Eukaryota</taxon>
        <taxon>Metazoa</taxon>
        <taxon>Ecdysozoa</taxon>
        <taxon>Arthropoda</taxon>
        <taxon>Hexapoda</taxon>
        <taxon>Insecta</taxon>
        <taxon>Pterygota</taxon>
        <taxon>Neoptera</taxon>
        <taxon>Endopterygota</taxon>
        <taxon>Hymenoptera</taxon>
        <taxon>Apocrita</taxon>
        <taxon>Aculeata</taxon>
        <taxon>Vespoidea</taxon>
        <taxon>Vespidae</taxon>
        <taxon>Vespinae</taxon>
        <taxon>Vespula</taxon>
    </lineage>
</organism>
<feature type="compositionally biased region" description="Acidic residues" evidence="1">
    <location>
        <begin position="66"/>
        <end position="101"/>
    </location>
</feature>
<evidence type="ECO:0000313" key="2">
    <source>
        <dbReference type="EMBL" id="KAL2745684.1"/>
    </source>
</evidence>
<proteinExistence type="predicted"/>